<evidence type="ECO:0000313" key="3">
    <source>
        <dbReference type="EMBL" id="PZC76139.1"/>
    </source>
</evidence>
<dbReference type="Proteomes" id="UP000249218">
    <property type="component" value="Unassembled WGS sequence"/>
</dbReference>
<protein>
    <submittedName>
        <fullName evidence="3">Uncharacterized protein</fullName>
    </submittedName>
</protein>
<dbReference type="AlphaFoldDB" id="A0A2W1BM49"/>
<name>A0A2W1BM49_HELAM</name>
<feature type="compositionally biased region" description="Gly residues" evidence="1">
    <location>
        <begin position="84"/>
        <end position="93"/>
    </location>
</feature>
<sequence length="100" mass="10465">MAATGPNLKFLLNIVFLLVVTISSDLRQGKDSCGDDDGKDGTTTTLRPEEEDDACDQSNNSCDDEGTGGDGNPSTRGEPYVEGEGNGNGNGGGKRGKYYK</sequence>
<feature type="signal peptide" evidence="2">
    <location>
        <begin position="1"/>
        <end position="23"/>
    </location>
</feature>
<feature type="chain" id="PRO_5016121531" evidence="2">
    <location>
        <begin position="24"/>
        <end position="100"/>
    </location>
</feature>
<proteinExistence type="predicted"/>
<evidence type="ECO:0000256" key="2">
    <source>
        <dbReference type="SAM" id="SignalP"/>
    </source>
</evidence>
<reference evidence="3 4" key="1">
    <citation type="journal article" date="2017" name="BMC Biol.">
        <title>Genomic innovations, transcriptional plasticity and gene loss underlying the evolution and divergence of two highly polyphagous and invasive Helicoverpa pest species.</title>
        <authorList>
            <person name="Pearce S.L."/>
            <person name="Clarke D.F."/>
            <person name="East P.D."/>
            <person name="Elfekih S."/>
            <person name="Gordon K.H."/>
            <person name="Jermiin L.S."/>
            <person name="McGaughran A."/>
            <person name="Oakeshott J.G."/>
            <person name="Papanikolaou A."/>
            <person name="Perera O.P."/>
            <person name="Rane R.V."/>
            <person name="Richards S."/>
            <person name="Tay W.T."/>
            <person name="Walsh T.K."/>
            <person name="Anderson A."/>
            <person name="Anderson C.J."/>
            <person name="Asgari S."/>
            <person name="Board P.G."/>
            <person name="Bretschneider A."/>
            <person name="Campbell P.M."/>
            <person name="Chertemps T."/>
            <person name="Christeller J.T."/>
            <person name="Coppin C.W."/>
            <person name="Downes S.J."/>
            <person name="Duan G."/>
            <person name="Farnsworth C.A."/>
            <person name="Good R.T."/>
            <person name="Han L.B."/>
            <person name="Han Y.C."/>
            <person name="Hatje K."/>
            <person name="Horne I."/>
            <person name="Huang Y.P."/>
            <person name="Hughes D.S."/>
            <person name="Jacquin-Joly E."/>
            <person name="James W."/>
            <person name="Jhangiani S."/>
            <person name="Kollmar M."/>
            <person name="Kuwar S.S."/>
            <person name="Li S."/>
            <person name="Liu N.Y."/>
            <person name="Maibeche M.T."/>
            <person name="Miller J.R."/>
            <person name="Montagne N."/>
            <person name="Perry T."/>
            <person name="Qu J."/>
            <person name="Song S.V."/>
            <person name="Sutton G.G."/>
            <person name="Vogel H."/>
            <person name="Walenz B.P."/>
            <person name="Xu W."/>
            <person name="Zhang H.J."/>
            <person name="Zou Z."/>
            <person name="Batterham P."/>
            <person name="Edwards O.R."/>
            <person name="Feyereisen R."/>
            <person name="Gibbs R.A."/>
            <person name="Heckel D.G."/>
            <person name="McGrath A."/>
            <person name="Robin C."/>
            <person name="Scherer S.E."/>
            <person name="Worley K.C."/>
            <person name="Wu Y.D."/>
        </authorList>
    </citation>
    <scope>NUCLEOTIDE SEQUENCE [LARGE SCALE GENOMIC DNA]</scope>
    <source>
        <strain evidence="3">Harm_GR_Male_#8</strain>
        <tissue evidence="3">Whole organism</tissue>
    </source>
</reference>
<gene>
    <name evidence="3" type="primary">HaOG205110</name>
    <name evidence="3" type="ORF">B5X24_HaOG205110</name>
</gene>
<dbReference type="EMBL" id="KZ149968">
    <property type="protein sequence ID" value="PZC76139.1"/>
    <property type="molecule type" value="Genomic_DNA"/>
</dbReference>
<organism evidence="3 4">
    <name type="scientific">Helicoverpa armigera</name>
    <name type="common">Cotton bollworm</name>
    <name type="synonym">Heliothis armigera</name>
    <dbReference type="NCBI Taxonomy" id="29058"/>
    <lineage>
        <taxon>Eukaryota</taxon>
        <taxon>Metazoa</taxon>
        <taxon>Ecdysozoa</taxon>
        <taxon>Arthropoda</taxon>
        <taxon>Hexapoda</taxon>
        <taxon>Insecta</taxon>
        <taxon>Pterygota</taxon>
        <taxon>Neoptera</taxon>
        <taxon>Endopterygota</taxon>
        <taxon>Lepidoptera</taxon>
        <taxon>Glossata</taxon>
        <taxon>Ditrysia</taxon>
        <taxon>Noctuoidea</taxon>
        <taxon>Noctuidae</taxon>
        <taxon>Heliothinae</taxon>
        <taxon>Helicoverpa</taxon>
    </lineage>
</organism>
<accession>A0A2W1BM49</accession>
<keyword evidence="2" id="KW-0732">Signal</keyword>
<evidence type="ECO:0000256" key="1">
    <source>
        <dbReference type="SAM" id="MobiDB-lite"/>
    </source>
</evidence>
<feature type="region of interest" description="Disordered" evidence="1">
    <location>
        <begin position="27"/>
        <end position="100"/>
    </location>
</feature>
<keyword evidence="4" id="KW-1185">Reference proteome</keyword>
<evidence type="ECO:0000313" key="4">
    <source>
        <dbReference type="Proteomes" id="UP000249218"/>
    </source>
</evidence>